<dbReference type="AlphaFoldDB" id="A0A1G1Y260"/>
<evidence type="ECO:0000256" key="1">
    <source>
        <dbReference type="ARBA" id="ARBA00023122"/>
    </source>
</evidence>
<dbReference type="InterPro" id="IPR051257">
    <property type="entry name" value="Diverse_CBS-Domain"/>
</dbReference>
<dbReference type="PROSITE" id="PS51371">
    <property type="entry name" value="CBS"/>
    <property type="match status" value="2"/>
</dbReference>
<reference evidence="4 5" key="1">
    <citation type="journal article" date="2016" name="Nat. Commun.">
        <title>Thousands of microbial genomes shed light on interconnected biogeochemical processes in an aquifer system.</title>
        <authorList>
            <person name="Anantharaman K."/>
            <person name="Brown C.T."/>
            <person name="Hug L.A."/>
            <person name="Sharon I."/>
            <person name="Castelle C.J."/>
            <person name="Probst A.J."/>
            <person name="Thomas B.C."/>
            <person name="Singh A."/>
            <person name="Wilkins M.J."/>
            <person name="Karaoz U."/>
            <person name="Brodie E.L."/>
            <person name="Williams K.H."/>
            <person name="Hubbard S.S."/>
            <person name="Banfield J.F."/>
        </authorList>
    </citation>
    <scope>NUCLEOTIDE SEQUENCE [LARGE SCALE GENOMIC DNA]</scope>
</reference>
<feature type="domain" description="CBS" evidence="3">
    <location>
        <begin position="7"/>
        <end position="67"/>
    </location>
</feature>
<dbReference type="EMBL" id="MHIC01000008">
    <property type="protein sequence ID" value="OGY45870.1"/>
    <property type="molecule type" value="Genomic_DNA"/>
</dbReference>
<dbReference type="InterPro" id="IPR046342">
    <property type="entry name" value="CBS_dom_sf"/>
</dbReference>
<protein>
    <recommendedName>
        <fullName evidence="3">CBS domain-containing protein</fullName>
    </recommendedName>
</protein>
<comment type="caution">
    <text evidence="4">The sequence shown here is derived from an EMBL/GenBank/DDBJ whole genome shotgun (WGS) entry which is preliminary data.</text>
</comment>
<evidence type="ECO:0000256" key="2">
    <source>
        <dbReference type="PROSITE-ProRule" id="PRU00703"/>
    </source>
</evidence>
<evidence type="ECO:0000313" key="5">
    <source>
        <dbReference type="Proteomes" id="UP000176241"/>
    </source>
</evidence>
<sequence length="150" mass="17300">MKVRDVMKKEVYTVHPESTLKEVVMMLLKYQVSGLIVIDDNKKVTGVVSEKDIYRILYPSYSDFYDSPAIYTDFKKQEEEIKNKSNIVVSEFMTKDVISTGPDEYIMKVGAIMLAHNIHRLPVINKQGKLVGVITRGLIYHNLFKKKLDL</sequence>
<dbReference type="Proteomes" id="UP000176241">
    <property type="component" value="Unassembled WGS sequence"/>
</dbReference>
<dbReference type="SMART" id="SM00116">
    <property type="entry name" value="CBS"/>
    <property type="match status" value="2"/>
</dbReference>
<accession>A0A1G1Y260</accession>
<keyword evidence="1 2" id="KW-0129">CBS domain</keyword>
<organism evidence="4 5">
    <name type="scientific">Candidatus Buchananbacteria bacterium RIFCSPHIGHO2_01_FULL_39_8</name>
    <dbReference type="NCBI Taxonomy" id="1797533"/>
    <lineage>
        <taxon>Bacteria</taxon>
        <taxon>Candidatus Buchananiibacteriota</taxon>
    </lineage>
</organism>
<dbReference type="Gene3D" id="3.10.580.10">
    <property type="entry name" value="CBS-domain"/>
    <property type="match status" value="1"/>
</dbReference>
<dbReference type="Pfam" id="PF00571">
    <property type="entry name" value="CBS"/>
    <property type="match status" value="2"/>
</dbReference>
<dbReference type="PANTHER" id="PTHR43080">
    <property type="entry name" value="CBS DOMAIN-CONTAINING PROTEIN CBSX3, MITOCHONDRIAL"/>
    <property type="match status" value="1"/>
</dbReference>
<evidence type="ECO:0000259" key="3">
    <source>
        <dbReference type="PROSITE" id="PS51371"/>
    </source>
</evidence>
<gene>
    <name evidence="4" type="ORF">A2731_01990</name>
</gene>
<proteinExistence type="predicted"/>
<dbReference type="PANTHER" id="PTHR43080:SF2">
    <property type="entry name" value="CBS DOMAIN-CONTAINING PROTEIN"/>
    <property type="match status" value="1"/>
</dbReference>
<dbReference type="STRING" id="1797533.A2731_01990"/>
<evidence type="ECO:0000313" key="4">
    <source>
        <dbReference type="EMBL" id="OGY45870.1"/>
    </source>
</evidence>
<feature type="domain" description="CBS" evidence="3">
    <location>
        <begin position="93"/>
        <end position="150"/>
    </location>
</feature>
<dbReference type="InterPro" id="IPR000644">
    <property type="entry name" value="CBS_dom"/>
</dbReference>
<name>A0A1G1Y260_9BACT</name>
<dbReference type="SUPFAM" id="SSF54631">
    <property type="entry name" value="CBS-domain pair"/>
    <property type="match status" value="1"/>
</dbReference>